<organism evidence="1">
    <name type="scientific">hydrothermal vent metagenome</name>
    <dbReference type="NCBI Taxonomy" id="652676"/>
    <lineage>
        <taxon>unclassified sequences</taxon>
        <taxon>metagenomes</taxon>
        <taxon>ecological metagenomes</taxon>
    </lineage>
</organism>
<protein>
    <recommendedName>
        <fullName evidence="2">Fe-S oxidoreductase</fullName>
    </recommendedName>
</protein>
<evidence type="ECO:0000313" key="1">
    <source>
        <dbReference type="EMBL" id="VAW36775.1"/>
    </source>
</evidence>
<dbReference type="PANTHER" id="PTHR35866">
    <property type="entry name" value="PUTATIVE-RELATED"/>
    <property type="match status" value="1"/>
</dbReference>
<dbReference type="AlphaFoldDB" id="A0A3B0UZT0"/>
<evidence type="ECO:0008006" key="2">
    <source>
        <dbReference type="Google" id="ProtNLM"/>
    </source>
</evidence>
<dbReference type="Pfam" id="PF03692">
    <property type="entry name" value="CxxCxxCC"/>
    <property type="match status" value="1"/>
</dbReference>
<dbReference type="PANTHER" id="PTHR35866:SF1">
    <property type="entry name" value="YKGJ FAMILY CYSTEINE CLUSTER PROTEIN"/>
    <property type="match status" value="1"/>
</dbReference>
<sequence length="132" mass="15299">MVENENIFRCRECGFCCHGETTVSLDEKDLERLVDYLKMPLAEVMERYLRQSGRVVQMKTVDGHCIFYNEGCTIHPGKPWRCRQWPLHPSIMSDPANFETIKHSCPGIPKNISYEDFRLKLGELMTGEGDED</sequence>
<gene>
    <name evidence="1" type="ORF">MNBD_DELTA03-908</name>
</gene>
<name>A0A3B0UZT0_9ZZZZ</name>
<proteinExistence type="predicted"/>
<dbReference type="InterPro" id="IPR005358">
    <property type="entry name" value="Puta_zinc/iron-chelating_dom"/>
</dbReference>
<accession>A0A3B0UZT0</accession>
<reference evidence="1" key="1">
    <citation type="submission" date="2018-06" db="EMBL/GenBank/DDBJ databases">
        <authorList>
            <person name="Zhirakovskaya E."/>
        </authorList>
    </citation>
    <scope>NUCLEOTIDE SEQUENCE</scope>
</reference>
<dbReference type="EMBL" id="UOEX01000184">
    <property type="protein sequence ID" value="VAW36775.1"/>
    <property type="molecule type" value="Genomic_DNA"/>
</dbReference>